<reference evidence="20" key="1">
    <citation type="submission" date="2022-11" db="UniProtKB">
        <authorList>
            <consortium name="WormBaseParasite"/>
        </authorList>
    </citation>
    <scope>IDENTIFICATION</scope>
</reference>
<feature type="binding site" description="axial binding residue" evidence="16">
    <location>
        <position position="39"/>
    </location>
    <ligand>
        <name>heme</name>
        <dbReference type="ChEBI" id="CHEBI:30413"/>
    </ligand>
    <ligandPart>
        <name>Fe</name>
        <dbReference type="ChEBI" id="CHEBI:18248"/>
    </ligandPart>
</feature>
<dbReference type="Proteomes" id="UP000887540">
    <property type="component" value="Unplaced"/>
</dbReference>
<dbReference type="GO" id="GO:0005506">
    <property type="term" value="F:iron ion binding"/>
    <property type="evidence" value="ECO:0007669"/>
    <property type="project" value="UniProtKB-UniRule"/>
</dbReference>
<dbReference type="InterPro" id="IPR014430">
    <property type="entry name" value="Scs7"/>
</dbReference>
<keyword evidence="16" id="KW-0349">Heme</keyword>
<dbReference type="PROSITE" id="PS50255">
    <property type="entry name" value="CYTOCHROME_B5_2"/>
    <property type="match status" value="1"/>
</dbReference>
<feature type="binding site" evidence="15">
    <location>
        <position position="299"/>
    </location>
    <ligand>
        <name>Zn(2+)</name>
        <dbReference type="ChEBI" id="CHEBI:29105"/>
        <label>1</label>
    </ligand>
</feature>
<dbReference type="WBParaSite" id="ACRNAN_scaffold4132.g12580.t1">
    <property type="protein sequence ID" value="ACRNAN_scaffold4132.g12580.t1"/>
    <property type="gene ID" value="ACRNAN_scaffold4132.g12580"/>
</dbReference>
<evidence type="ECO:0000256" key="11">
    <source>
        <dbReference type="ARBA" id="ARBA00023098"/>
    </source>
</evidence>
<keyword evidence="6 14" id="KW-0256">Endoplasmic reticulum</keyword>
<dbReference type="GO" id="GO:0006633">
    <property type="term" value="P:fatty acid biosynthetic process"/>
    <property type="evidence" value="ECO:0007669"/>
    <property type="project" value="UniProtKB-KW"/>
</dbReference>
<dbReference type="InterPro" id="IPR006694">
    <property type="entry name" value="Fatty_acid_hydroxylase"/>
</dbReference>
<evidence type="ECO:0000313" key="19">
    <source>
        <dbReference type="Proteomes" id="UP000887540"/>
    </source>
</evidence>
<evidence type="ECO:0000259" key="18">
    <source>
        <dbReference type="PROSITE" id="PS50255"/>
    </source>
</evidence>
<protein>
    <recommendedName>
        <fullName evidence="14">Fatty acid 2-hydroxylase</fullName>
        <ecNumber evidence="14">1.-.-.-</ecNumber>
    </recommendedName>
</protein>
<accession>A0A914DVQ2</accession>
<feature type="transmembrane region" description="Helical" evidence="17">
    <location>
        <begin position="229"/>
        <end position="247"/>
    </location>
</feature>
<comment type="function">
    <text evidence="14">Catalyzes stereospecific hydroxylation of free fatty acids at the C-2 position to produce (R)-2-hydroxy fatty acids, which are building blocks of sphingolipids and glycosphingolipids common in neural tissue and epidermis. Plays an essential role in the synthesis of galactosphingolipids of the myelin sheath. Responsible for the synthesis of sphingolipids and glycosphingolipids involved in the formation of epidermal lamellar bodies critical for skin permeability barrier. Participates in the synthesis of glycosphingolipids and a fraction of type II wax diesters in sebaceous gland, specifically regulating hair follicle homeostasis. Involved in the synthesis of sphingolipids of plasma membrane rafts, controlling lipid raft mobility and trafficking of raft-associated proteins.</text>
</comment>
<dbReference type="GO" id="GO:0080132">
    <property type="term" value="F:fatty acid 2-hydroxylase activity"/>
    <property type="evidence" value="ECO:0007669"/>
    <property type="project" value="InterPro"/>
</dbReference>
<evidence type="ECO:0000256" key="14">
    <source>
        <dbReference type="PIRNR" id="PIRNR005149"/>
    </source>
</evidence>
<evidence type="ECO:0000256" key="9">
    <source>
        <dbReference type="ARBA" id="ARBA00022989"/>
    </source>
</evidence>
<evidence type="ECO:0000256" key="3">
    <source>
        <dbReference type="ARBA" id="ARBA00022516"/>
    </source>
</evidence>
<feature type="binding site" evidence="15">
    <location>
        <position position="219"/>
    </location>
    <ligand>
        <name>Zn(2+)</name>
        <dbReference type="ChEBI" id="CHEBI:29105"/>
        <label>1</label>
    </ligand>
</feature>
<feature type="binding site" evidence="15">
    <location>
        <position position="216"/>
    </location>
    <ligand>
        <name>Zn(2+)</name>
        <dbReference type="ChEBI" id="CHEBI:29105"/>
        <label>1</label>
    </ligand>
</feature>
<dbReference type="AlphaFoldDB" id="A0A914DVQ2"/>
<keyword evidence="14 16" id="KW-0408">Iron</keyword>
<evidence type="ECO:0000256" key="13">
    <source>
        <dbReference type="ARBA" id="ARBA00023160"/>
    </source>
</evidence>
<organism evidence="19 20">
    <name type="scientific">Acrobeloides nanus</name>
    <dbReference type="NCBI Taxonomy" id="290746"/>
    <lineage>
        <taxon>Eukaryota</taxon>
        <taxon>Metazoa</taxon>
        <taxon>Ecdysozoa</taxon>
        <taxon>Nematoda</taxon>
        <taxon>Chromadorea</taxon>
        <taxon>Rhabditida</taxon>
        <taxon>Tylenchina</taxon>
        <taxon>Cephalobomorpha</taxon>
        <taxon>Cephaloboidea</taxon>
        <taxon>Cephalobidae</taxon>
        <taxon>Acrobeloides</taxon>
    </lineage>
</organism>
<keyword evidence="9 17" id="KW-1133">Transmembrane helix</keyword>
<keyword evidence="3 14" id="KW-0444">Lipid biosynthesis</keyword>
<keyword evidence="7 14" id="KW-0276">Fatty acid metabolism</keyword>
<keyword evidence="12 14" id="KW-0472">Membrane</keyword>
<feature type="transmembrane region" description="Helical" evidence="17">
    <location>
        <begin position="139"/>
        <end position="161"/>
    </location>
</feature>
<comment type="similarity">
    <text evidence="2 14">Belongs to the sterol desaturase family. SCS7 subfamily.</text>
</comment>
<comment type="cofactor">
    <cofactor evidence="16">
        <name>Fe cation</name>
        <dbReference type="ChEBI" id="CHEBI:24875"/>
    </cofactor>
</comment>
<dbReference type="SUPFAM" id="SSF55856">
    <property type="entry name" value="Cytochrome b5-like heme/steroid binding domain"/>
    <property type="match status" value="1"/>
</dbReference>
<dbReference type="InterPro" id="IPR036400">
    <property type="entry name" value="Cyt_B5-like_heme/steroid_sf"/>
</dbReference>
<proteinExistence type="inferred from homology"/>
<dbReference type="Pfam" id="PF04116">
    <property type="entry name" value="FA_hydroxylase"/>
    <property type="match status" value="1"/>
</dbReference>
<dbReference type="GO" id="GO:0005789">
    <property type="term" value="C:endoplasmic reticulum membrane"/>
    <property type="evidence" value="ECO:0007669"/>
    <property type="project" value="UniProtKB-SubCell"/>
</dbReference>
<feature type="binding site" evidence="15">
    <location>
        <position position="193"/>
    </location>
    <ligand>
        <name>Zn(2+)</name>
        <dbReference type="ChEBI" id="CHEBI:29105"/>
        <label>1</label>
    </ligand>
</feature>
<evidence type="ECO:0000256" key="1">
    <source>
        <dbReference type="ARBA" id="ARBA00004477"/>
    </source>
</evidence>
<keyword evidence="10 14" id="KW-0560">Oxidoreductase</keyword>
<evidence type="ECO:0000256" key="8">
    <source>
        <dbReference type="ARBA" id="ARBA00022833"/>
    </source>
</evidence>
<name>A0A914DVQ2_9BILA</name>
<evidence type="ECO:0000313" key="20">
    <source>
        <dbReference type="WBParaSite" id="ACRNAN_scaffold4132.g12580.t1"/>
    </source>
</evidence>
<dbReference type="PIRSF" id="PIRSF005149">
    <property type="entry name" value="IPC-B_HD"/>
    <property type="match status" value="1"/>
</dbReference>
<feature type="binding site" evidence="15">
    <location>
        <position position="220"/>
    </location>
    <ligand>
        <name>Zn(2+)</name>
        <dbReference type="ChEBI" id="CHEBI:29105"/>
        <label>1</label>
    </ligand>
</feature>
<dbReference type="InterPro" id="IPR001199">
    <property type="entry name" value="Cyt_B5-like_heme/steroid-bd"/>
</dbReference>
<evidence type="ECO:0000256" key="16">
    <source>
        <dbReference type="PIRSR" id="PIRSR005149-50"/>
    </source>
</evidence>
<dbReference type="Pfam" id="PF00173">
    <property type="entry name" value="Cyt-b5"/>
    <property type="match status" value="1"/>
</dbReference>
<feature type="binding site" evidence="15">
    <location>
        <position position="278"/>
    </location>
    <ligand>
        <name>Zn(2+)</name>
        <dbReference type="ChEBI" id="CHEBI:29105"/>
        <label>1</label>
    </ligand>
</feature>
<feature type="binding site" evidence="15">
    <location>
        <position position="274"/>
    </location>
    <ligand>
        <name>Zn(2+)</name>
        <dbReference type="ChEBI" id="CHEBI:29105"/>
        <label>1</label>
    </ligand>
</feature>
<evidence type="ECO:0000256" key="10">
    <source>
        <dbReference type="ARBA" id="ARBA00023002"/>
    </source>
</evidence>
<dbReference type="EC" id="1.-.-.-" evidence="14"/>
<evidence type="ECO:0000256" key="7">
    <source>
        <dbReference type="ARBA" id="ARBA00022832"/>
    </source>
</evidence>
<feature type="binding site" evidence="15">
    <location>
        <position position="295"/>
    </location>
    <ligand>
        <name>Zn(2+)</name>
        <dbReference type="ChEBI" id="CHEBI:29105"/>
        <label>1</label>
    </ligand>
</feature>
<feature type="transmembrane region" description="Helical" evidence="17">
    <location>
        <begin position="167"/>
        <end position="188"/>
    </location>
</feature>
<evidence type="ECO:0000256" key="5">
    <source>
        <dbReference type="ARBA" id="ARBA00022723"/>
    </source>
</evidence>
<evidence type="ECO:0000256" key="17">
    <source>
        <dbReference type="SAM" id="Phobius"/>
    </source>
</evidence>
<keyword evidence="5 14" id="KW-0479">Metal-binding</keyword>
<evidence type="ECO:0000256" key="6">
    <source>
        <dbReference type="ARBA" id="ARBA00022824"/>
    </source>
</evidence>
<keyword evidence="11 14" id="KW-0443">Lipid metabolism</keyword>
<sequence length="326" mass="37901">HVLVDSTSLLAMPENEDDKPLLVTLSGKLYDIRNFAKKHPGGRKVLEKVSGGDVDRFMKGEERILGVKHEHSEAAYGILSQYAVDHSLKNQDYLNLNEPILWKVGELKEGYWRWIHQPYDGVLRLFESDFLEKLTRTSWWMIPLVWMPLVIYFAIFGLHMMYDSYGLFRGTTISSLLFFLGTLTWTLLEYSLHRGVFHWKPNLQSYNQITLHFLLHGLHHKTPMDGDRLVFPPTPAVLIVGFFYIIYKALLPYPVFCCFASGKLFGYICYDMTHYYLHHGSPRPSTNFHFRKVYHHNHHFKDFDAGYGISTVIWDYVFGTVGSGPL</sequence>
<keyword evidence="19" id="KW-1185">Reference proteome</keyword>
<evidence type="ECO:0000256" key="4">
    <source>
        <dbReference type="ARBA" id="ARBA00022692"/>
    </source>
</evidence>
<keyword evidence="13 14" id="KW-0275">Fatty acid biosynthesis</keyword>
<dbReference type="Gene3D" id="3.10.120.10">
    <property type="entry name" value="Cytochrome b5-like heme/steroid binding domain"/>
    <property type="match status" value="1"/>
</dbReference>
<feature type="binding site" description="axial binding residue" evidence="16">
    <location>
        <position position="71"/>
    </location>
    <ligand>
        <name>heme</name>
        <dbReference type="ChEBI" id="CHEBI:30413"/>
    </ligand>
    <ligandPart>
        <name>Fe</name>
        <dbReference type="ChEBI" id="CHEBI:18248"/>
    </ligandPart>
</feature>
<feature type="binding site" evidence="15">
    <location>
        <position position="298"/>
    </location>
    <ligand>
        <name>Zn(2+)</name>
        <dbReference type="ChEBI" id="CHEBI:29105"/>
        <label>1</label>
    </ligand>
</feature>
<comment type="cofactor">
    <cofactor evidence="14 15">
        <name>Zn(2+)</name>
        <dbReference type="ChEBI" id="CHEBI:29105"/>
    </cofactor>
    <text evidence="14 15">Binds 2 Zn(2+) ions per subunit that likely form a catalytic dimetal center.</text>
</comment>
<feature type="binding site" evidence="15">
    <location>
        <position position="198"/>
    </location>
    <ligand>
        <name>Zn(2+)</name>
        <dbReference type="ChEBI" id="CHEBI:29105"/>
        <label>1</label>
    </ligand>
</feature>
<keyword evidence="4 17" id="KW-0812">Transmembrane</keyword>
<dbReference type="PANTHER" id="PTHR12863:SF1">
    <property type="entry name" value="FATTY ACID 2-HYDROXYLASE"/>
    <property type="match status" value="1"/>
</dbReference>
<comment type="subcellular location">
    <subcellularLocation>
        <location evidence="1">Endoplasmic reticulum membrane</location>
        <topology evidence="1">Multi-pass membrane protein</topology>
    </subcellularLocation>
</comment>
<evidence type="ECO:0000256" key="2">
    <source>
        <dbReference type="ARBA" id="ARBA00005747"/>
    </source>
</evidence>
<evidence type="ECO:0000256" key="15">
    <source>
        <dbReference type="PIRSR" id="PIRSR005149-1"/>
    </source>
</evidence>
<keyword evidence="8 15" id="KW-0862">Zinc</keyword>
<dbReference type="PANTHER" id="PTHR12863">
    <property type="entry name" value="FATTY ACID HYDROXYLASE"/>
    <property type="match status" value="1"/>
</dbReference>
<evidence type="ECO:0000256" key="12">
    <source>
        <dbReference type="ARBA" id="ARBA00023136"/>
    </source>
</evidence>
<feature type="domain" description="Cytochrome b5 heme-binding" evidence="18">
    <location>
        <begin position="12"/>
        <end position="84"/>
    </location>
</feature>